<keyword evidence="3" id="KW-1185">Reference proteome</keyword>
<evidence type="ECO:0008006" key="4">
    <source>
        <dbReference type="Google" id="ProtNLM"/>
    </source>
</evidence>
<sequence length="245" mass="26020">MFGMKKMAAILAGIGLLASGAAQATLWDRGGGLIYDDVLNITWLKDANYAKTSGYDADGLMNWTAANAWAAGLSYFDSVRSVTWTDWRLPTVGPVGAVFDYGFSNNGTTDVGYGNTSQNSEMAYMYYVNLGNLGYCTPDNGNPTSCVEQAGWGLAHTAPFDNLQSDVYWSGTAYAPVPASLAWLFGAYYGIQGSFHQGYELFAWAVRPGDVAAAGAVPEPMSLALLGAGWAGLALGRRRRPLGAS</sequence>
<dbReference type="InterPro" id="IPR013424">
    <property type="entry name" value="Ice-binding_C"/>
</dbReference>
<dbReference type="NCBIfam" id="TIGR02595">
    <property type="entry name" value="PEP_CTERM"/>
    <property type="match status" value="1"/>
</dbReference>
<gene>
    <name evidence="2" type="ORF">AW06_001337</name>
</gene>
<evidence type="ECO:0000256" key="1">
    <source>
        <dbReference type="SAM" id="SignalP"/>
    </source>
</evidence>
<feature type="signal peptide" evidence="1">
    <location>
        <begin position="1"/>
        <end position="24"/>
    </location>
</feature>
<dbReference type="RefSeq" id="WP_034946716.1">
    <property type="nucleotide sequence ID" value="NZ_JDST02000022.1"/>
</dbReference>
<accession>A0A080M8N2</accession>
<dbReference type="EMBL" id="JDST02000022">
    <property type="protein sequence ID" value="KFB77568.1"/>
    <property type="molecule type" value="Genomic_DNA"/>
</dbReference>
<feature type="chain" id="PRO_5001750962" description="PEP-CTERM protein-sorting domain-containing protein" evidence="1">
    <location>
        <begin position="25"/>
        <end position="245"/>
    </location>
</feature>
<evidence type="ECO:0000313" key="3">
    <source>
        <dbReference type="Proteomes" id="UP000021315"/>
    </source>
</evidence>
<dbReference type="AlphaFoldDB" id="A0A080M8N2"/>
<reference evidence="2" key="1">
    <citation type="submission" date="2014-02" db="EMBL/GenBank/DDBJ databases">
        <title>Expanding our view of genomic diversity in Candidatus Accumulibacter clades.</title>
        <authorList>
            <person name="Skennerton C.T."/>
            <person name="Barr J.J."/>
            <person name="Slater F.R."/>
            <person name="Bond P.L."/>
            <person name="Tyson G.W."/>
        </authorList>
    </citation>
    <scope>NUCLEOTIDE SEQUENCE [LARGE SCALE GENOMIC DNA]</scope>
</reference>
<organism evidence="2 3">
    <name type="scientific">Candidatus Accumulibacter cognatus</name>
    <dbReference type="NCBI Taxonomy" id="2954383"/>
    <lineage>
        <taxon>Bacteria</taxon>
        <taxon>Pseudomonadati</taxon>
        <taxon>Pseudomonadota</taxon>
        <taxon>Betaproteobacteria</taxon>
        <taxon>Candidatus Accumulibacter</taxon>
    </lineage>
</organism>
<protein>
    <recommendedName>
        <fullName evidence="4">PEP-CTERM protein-sorting domain-containing protein</fullName>
    </recommendedName>
</protein>
<dbReference type="Proteomes" id="UP000021315">
    <property type="component" value="Unassembled WGS sequence"/>
</dbReference>
<comment type="caution">
    <text evidence="2">The sequence shown here is derived from an EMBL/GenBank/DDBJ whole genome shotgun (WGS) entry which is preliminary data.</text>
</comment>
<evidence type="ECO:0000313" key="2">
    <source>
        <dbReference type="EMBL" id="KFB77568.1"/>
    </source>
</evidence>
<proteinExistence type="predicted"/>
<name>A0A080M8N2_9PROT</name>
<keyword evidence="1" id="KW-0732">Signal</keyword>